<name>E8U9M8_DEIML</name>
<dbReference type="eggNOG" id="COG0764">
    <property type="taxonomic scope" value="Bacteria"/>
</dbReference>
<dbReference type="RefSeq" id="WP_013557272.1">
    <property type="nucleotide sequence ID" value="NC_014958.1"/>
</dbReference>
<reference evidence="1 2" key="1">
    <citation type="journal article" date="2011" name="Stand. Genomic Sci.">
        <title>Complete genome sequence of Deinococcus maricopensis type strain (LB-34).</title>
        <authorList>
            <person name="Pukall R."/>
            <person name="Zeytun A."/>
            <person name="Lucas S."/>
            <person name="Lapidus A."/>
            <person name="Hammon N."/>
            <person name="Deshpande S."/>
            <person name="Nolan M."/>
            <person name="Cheng J.F."/>
            <person name="Pitluck S."/>
            <person name="Liolios K."/>
            <person name="Pagani I."/>
            <person name="Mikhailova N."/>
            <person name="Ivanova N."/>
            <person name="Mavromatis K."/>
            <person name="Pati A."/>
            <person name="Tapia R."/>
            <person name="Han C."/>
            <person name="Goodwin L."/>
            <person name="Chen A."/>
            <person name="Palaniappan K."/>
            <person name="Land M."/>
            <person name="Hauser L."/>
            <person name="Chang Y.J."/>
            <person name="Jeffries C.D."/>
            <person name="Brambilla E.M."/>
            <person name="Rohde M."/>
            <person name="Goker M."/>
            <person name="Detter J.C."/>
            <person name="Woyke T."/>
            <person name="Bristow J."/>
            <person name="Eisen J.A."/>
            <person name="Markowitz V."/>
            <person name="Hugenholtz P."/>
            <person name="Kyrpides N.C."/>
            <person name="Klenk H.P."/>
        </authorList>
    </citation>
    <scope>NUCLEOTIDE SEQUENCE [LARGE SCALE GENOMIC DNA]</scope>
    <source>
        <strain evidence="2">DSM 21211 / LMG 22137 / NRRL B-23946 / LB-34</strain>
    </source>
</reference>
<proteinExistence type="predicted"/>
<evidence type="ECO:0000313" key="2">
    <source>
        <dbReference type="Proteomes" id="UP000008635"/>
    </source>
</evidence>
<sequence>MMPIPSTPDPLNMDALLARICVRPPYFALRNARWDAGLFTANVTAELPATQELSPMQGAELSRHAAIAGLCAAAMTQTDDQRRYYLARSAEYTGVRNAAPYGTPVQLTAQVASLTKREVRARVQATALGQPLAHLDVSYTILTDAAFARLFRTRHQPTPRHQVLMGTLPEGHVARQQGAILRAVPNVPVEACAGHFEDYPAMPVAILMGQLADLSGQLLGGEAFWIPHAVVDAQDFCWAGEAVTFHAQGLSDDGARASFACRADAGERTAGRMTLTLERTHT</sequence>
<dbReference type="OrthoDB" id="1117133at2"/>
<dbReference type="EMBL" id="CP002454">
    <property type="protein sequence ID" value="ADV67767.1"/>
    <property type="molecule type" value="Genomic_DNA"/>
</dbReference>
<protein>
    <submittedName>
        <fullName evidence="1">Uncharacterized protein</fullName>
    </submittedName>
</protein>
<dbReference type="KEGG" id="dmr:Deima_2125"/>
<dbReference type="Proteomes" id="UP000008635">
    <property type="component" value="Chromosome"/>
</dbReference>
<reference evidence="2" key="2">
    <citation type="submission" date="2011-01" db="EMBL/GenBank/DDBJ databases">
        <title>The complete genome of Deinococcus maricopensis DSM 21211.</title>
        <authorList>
            <consortium name="US DOE Joint Genome Institute (JGI-PGF)"/>
            <person name="Lucas S."/>
            <person name="Copeland A."/>
            <person name="Lapidus A."/>
            <person name="Goodwin L."/>
            <person name="Pitluck S."/>
            <person name="Kyrpides N."/>
            <person name="Mavromatis K."/>
            <person name="Pagani I."/>
            <person name="Ivanova N."/>
            <person name="Ovchinnikova G."/>
            <person name="Zeytun A."/>
            <person name="Detter J.C."/>
            <person name="Han C."/>
            <person name="Land M."/>
            <person name="Hauser L."/>
            <person name="Markowitz V."/>
            <person name="Cheng J.-F."/>
            <person name="Hugenholtz P."/>
            <person name="Woyke T."/>
            <person name="Wu D."/>
            <person name="Pukall R."/>
            <person name="Gehrich-Schroeter G."/>
            <person name="Brambilla E."/>
            <person name="Klenk H.-P."/>
            <person name="Eisen J.A."/>
        </authorList>
    </citation>
    <scope>NUCLEOTIDE SEQUENCE [LARGE SCALE GENOMIC DNA]</scope>
    <source>
        <strain evidence="2">DSM 21211 / LMG 22137 / NRRL B-23946 / LB-34</strain>
    </source>
</reference>
<accession>E8U9M8</accession>
<organism evidence="1 2">
    <name type="scientific">Deinococcus maricopensis (strain DSM 21211 / LMG 22137 / NRRL B-23946 / LB-34)</name>
    <dbReference type="NCBI Taxonomy" id="709986"/>
    <lineage>
        <taxon>Bacteria</taxon>
        <taxon>Thermotogati</taxon>
        <taxon>Deinococcota</taxon>
        <taxon>Deinococci</taxon>
        <taxon>Deinococcales</taxon>
        <taxon>Deinococcaceae</taxon>
        <taxon>Deinococcus</taxon>
    </lineage>
</organism>
<keyword evidence="2" id="KW-1185">Reference proteome</keyword>
<evidence type="ECO:0000313" key="1">
    <source>
        <dbReference type="EMBL" id="ADV67767.1"/>
    </source>
</evidence>
<dbReference type="HOGENOM" id="CLU_076357_0_0_0"/>
<dbReference type="STRING" id="709986.Deima_2125"/>
<dbReference type="AlphaFoldDB" id="E8U9M8"/>
<gene>
    <name evidence="1" type="ordered locus">Deima_2125</name>
</gene>